<dbReference type="GO" id="GO:0005886">
    <property type="term" value="C:plasma membrane"/>
    <property type="evidence" value="ECO:0007669"/>
    <property type="project" value="UniProtKB-SubCell"/>
</dbReference>
<dbReference type="RefSeq" id="WP_107956635.1">
    <property type="nucleotide sequence ID" value="NZ_QAOG01000001.1"/>
</dbReference>
<sequence length="473" mass="50064">MHDPKFSRVVPLMLAAALAGCTVGPNFTRPAAILPPVWRAAAAAQPPSDTRWWRSFGDPVLDSLEARAASANPDIAAAIERLTAARIERGQARAAGAPQVEGQAGYSRERVGTAGIASVTQTLLGVTPTTTPPKGVDFDLYSVGIGASWELDLWGGHRRQAEAAAASVDASDAAARGVRLSVEAEVARTYFQLRGLWDERRIAQTGATIAEQNAAIARALLARGLATPIDLAATEETVRSLRGDAVDLDQQAASATRALAVLVGETPDTAPFDRSTLPPPGPLPASAVRIPSEVARTRPDIVEAEARLHAATAQIGVATADFYPKISLTGLFNIDVLNLADFGWDARSTSIGPGLSLPIFSGGRLQRQLDLRRSEERSAALAYRQTVITAWREVDDALSATRAAAERTSLSSRDLQARQQTVAMVQARYARGDIGALPVLDARRAALSAERAAVRQRVAALLAHIQLQRALGG</sequence>
<gene>
    <name evidence="3" type="ORF">C8J26_0592</name>
</gene>
<dbReference type="SUPFAM" id="SSF56954">
    <property type="entry name" value="Outer membrane efflux proteins (OEP)"/>
    <property type="match status" value="1"/>
</dbReference>
<accession>A0A2T5GSM3</accession>
<dbReference type="PROSITE" id="PS51257">
    <property type="entry name" value="PROKAR_LIPOPROTEIN"/>
    <property type="match status" value="1"/>
</dbReference>
<evidence type="ECO:0000256" key="1">
    <source>
        <dbReference type="ARBA" id="ARBA00007613"/>
    </source>
</evidence>
<name>A0A2T5GSM3_9SPHN</name>
<reference evidence="3 4" key="1">
    <citation type="submission" date="2018-04" db="EMBL/GenBank/DDBJ databases">
        <title>Genomic Encyclopedia of Type Strains, Phase III (KMG-III): the genomes of soil and plant-associated and newly described type strains.</title>
        <authorList>
            <person name="Whitman W."/>
        </authorList>
    </citation>
    <scope>NUCLEOTIDE SEQUENCE [LARGE SCALE GENOMIC DNA]</scope>
    <source>
        <strain evidence="3 4">MA101b</strain>
    </source>
</reference>
<keyword evidence="2" id="KW-1134">Transmembrane beta strand</keyword>
<dbReference type="EMBL" id="QAOG01000001">
    <property type="protein sequence ID" value="PTQ62313.1"/>
    <property type="molecule type" value="Genomic_DNA"/>
</dbReference>
<dbReference type="InterPro" id="IPR003423">
    <property type="entry name" value="OMP_efflux"/>
</dbReference>
<dbReference type="AlphaFoldDB" id="A0A2T5GSM3"/>
<dbReference type="PANTHER" id="PTHR30203">
    <property type="entry name" value="OUTER MEMBRANE CATION EFFLUX PROTEIN"/>
    <property type="match status" value="1"/>
</dbReference>
<dbReference type="Gene3D" id="1.20.1600.10">
    <property type="entry name" value="Outer membrane efflux proteins (OEP)"/>
    <property type="match status" value="1"/>
</dbReference>
<protein>
    <submittedName>
        <fullName evidence="3">NodT family efflux transporter outer membrane factor (OMF) lipoprotein</fullName>
    </submittedName>
</protein>
<keyword evidence="2" id="KW-0812">Transmembrane</keyword>
<keyword evidence="2 3" id="KW-0449">Lipoprotein</keyword>
<dbReference type="PANTHER" id="PTHR30203:SF25">
    <property type="entry name" value="OUTER MEMBRANE PROTEIN-RELATED"/>
    <property type="match status" value="1"/>
</dbReference>
<keyword evidence="4" id="KW-1185">Reference proteome</keyword>
<dbReference type="Gene3D" id="2.20.200.10">
    <property type="entry name" value="Outer membrane efflux proteins (OEP)"/>
    <property type="match status" value="1"/>
</dbReference>
<comment type="caution">
    <text evidence="3">The sequence shown here is derived from an EMBL/GenBank/DDBJ whole genome shotgun (WGS) entry which is preliminary data.</text>
</comment>
<organism evidence="3 4">
    <name type="scientific">Sphingomonas aurantiaca</name>
    <dbReference type="NCBI Taxonomy" id="185949"/>
    <lineage>
        <taxon>Bacteria</taxon>
        <taxon>Pseudomonadati</taxon>
        <taxon>Pseudomonadota</taxon>
        <taxon>Alphaproteobacteria</taxon>
        <taxon>Sphingomonadales</taxon>
        <taxon>Sphingomonadaceae</taxon>
        <taxon>Sphingomonas</taxon>
    </lineage>
</organism>
<dbReference type="Proteomes" id="UP000244189">
    <property type="component" value="Unassembled WGS sequence"/>
</dbReference>
<dbReference type="Pfam" id="PF02321">
    <property type="entry name" value="OEP"/>
    <property type="match status" value="2"/>
</dbReference>
<evidence type="ECO:0000313" key="4">
    <source>
        <dbReference type="Proteomes" id="UP000244189"/>
    </source>
</evidence>
<comment type="similarity">
    <text evidence="1 2">Belongs to the outer membrane factor (OMF) (TC 1.B.17) family.</text>
</comment>
<dbReference type="InterPro" id="IPR010131">
    <property type="entry name" value="MdtP/NodT-like"/>
</dbReference>
<dbReference type="NCBIfam" id="TIGR01845">
    <property type="entry name" value="outer_NodT"/>
    <property type="match status" value="1"/>
</dbReference>
<keyword evidence="2" id="KW-0472">Membrane</keyword>
<evidence type="ECO:0000313" key="3">
    <source>
        <dbReference type="EMBL" id="PTQ62313.1"/>
    </source>
</evidence>
<keyword evidence="2" id="KW-0564">Palmitate</keyword>
<evidence type="ECO:0000256" key="2">
    <source>
        <dbReference type="RuleBase" id="RU362097"/>
    </source>
</evidence>
<proteinExistence type="inferred from homology"/>
<dbReference type="GO" id="GO:0015562">
    <property type="term" value="F:efflux transmembrane transporter activity"/>
    <property type="evidence" value="ECO:0007669"/>
    <property type="project" value="InterPro"/>
</dbReference>
<comment type="subcellular location">
    <subcellularLocation>
        <location evidence="2">Cell membrane</location>
        <topology evidence="2">Lipid-anchor</topology>
    </subcellularLocation>
</comment>